<dbReference type="GO" id="GO:0034204">
    <property type="term" value="P:lipid translocation"/>
    <property type="evidence" value="ECO:0007669"/>
    <property type="project" value="TreeGrafter"/>
</dbReference>
<keyword evidence="10" id="KW-1185">Reference proteome</keyword>
<evidence type="ECO:0000313" key="10">
    <source>
        <dbReference type="Proteomes" id="UP000050509"/>
    </source>
</evidence>
<organism evidence="9 10">
    <name type="scientific">Kouleothrix aurantiaca</name>
    <dbReference type="NCBI Taxonomy" id="186479"/>
    <lineage>
        <taxon>Bacteria</taxon>
        <taxon>Bacillati</taxon>
        <taxon>Chloroflexota</taxon>
        <taxon>Chloroflexia</taxon>
        <taxon>Chloroflexales</taxon>
        <taxon>Roseiflexineae</taxon>
        <taxon>Roseiflexaceae</taxon>
        <taxon>Kouleothrix</taxon>
    </lineage>
</organism>
<dbReference type="PANTHER" id="PTHR47019:SF1">
    <property type="entry name" value="LIPID II FLIPPASE MURJ"/>
    <property type="match status" value="1"/>
</dbReference>
<sequence length="245" mass="26586">IQSLLLAWRLRRDGVSLWPRWDGWTPALARVLRQYWPVVAGAALHNSSVLIDQAMATPLGSGSVAVLNYGNKLVALVQGVGATALGVAILPYFARMIAASDWRSVRQALRFYTRLILAVGVPFALLAALGSHAIIESVYQRGAFTAADTLLVSQVQAMFVLQLPCYTLGILFVQLILSLGTTRVMMWGTLLNVTLNVVLNYVLQRWLGVVGIALSTTLVYVASSIYLFVMLQRMLSAAEGGDHAA</sequence>
<evidence type="ECO:0008006" key="11">
    <source>
        <dbReference type="Google" id="ProtNLM"/>
    </source>
</evidence>
<dbReference type="GO" id="GO:0015648">
    <property type="term" value="F:lipid-linked peptidoglycan transporter activity"/>
    <property type="evidence" value="ECO:0007669"/>
    <property type="project" value="TreeGrafter"/>
</dbReference>
<keyword evidence="2" id="KW-1003">Cell membrane</keyword>
<dbReference type="PANTHER" id="PTHR47019">
    <property type="entry name" value="LIPID II FLIPPASE MURJ"/>
    <property type="match status" value="1"/>
</dbReference>
<gene>
    <name evidence="9" type="ORF">SE17_40530</name>
</gene>
<evidence type="ECO:0000313" key="9">
    <source>
        <dbReference type="EMBL" id="KPV47981.1"/>
    </source>
</evidence>
<evidence type="ECO:0000256" key="4">
    <source>
        <dbReference type="ARBA" id="ARBA00022960"/>
    </source>
</evidence>
<reference evidence="9 10" key="1">
    <citation type="submission" date="2015-09" db="EMBL/GenBank/DDBJ databases">
        <title>Draft genome sequence of Kouleothrix aurantiaca JCM 19913.</title>
        <authorList>
            <person name="Hemp J."/>
        </authorList>
    </citation>
    <scope>NUCLEOTIDE SEQUENCE [LARGE SCALE GENOMIC DNA]</scope>
    <source>
        <strain evidence="9 10">COM-B</strain>
    </source>
</reference>
<dbReference type="EMBL" id="LJCR01003053">
    <property type="protein sequence ID" value="KPV47981.1"/>
    <property type="molecule type" value="Genomic_DNA"/>
</dbReference>
<dbReference type="Proteomes" id="UP000050509">
    <property type="component" value="Unassembled WGS sequence"/>
</dbReference>
<evidence type="ECO:0000256" key="7">
    <source>
        <dbReference type="ARBA" id="ARBA00023136"/>
    </source>
</evidence>
<protein>
    <recommendedName>
        <fullName evidence="11">Polysaccharide biosynthesis protein C-terminal domain-containing protein</fullName>
    </recommendedName>
</protein>
<dbReference type="GO" id="GO:0009252">
    <property type="term" value="P:peptidoglycan biosynthetic process"/>
    <property type="evidence" value="ECO:0007669"/>
    <property type="project" value="UniProtKB-KW"/>
</dbReference>
<keyword evidence="4" id="KW-0133">Cell shape</keyword>
<dbReference type="AlphaFoldDB" id="A0A0N8PQT0"/>
<feature type="transmembrane region" description="Helical" evidence="8">
    <location>
        <begin position="209"/>
        <end position="229"/>
    </location>
</feature>
<feature type="transmembrane region" description="Helical" evidence="8">
    <location>
        <begin position="184"/>
        <end position="203"/>
    </location>
</feature>
<keyword evidence="3 8" id="KW-0812">Transmembrane</keyword>
<accession>A0A0N8PQT0</accession>
<dbReference type="GO" id="GO:0008360">
    <property type="term" value="P:regulation of cell shape"/>
    <property type="evidence" value="ECO:0007669"/>
    <property type="project" value="UniProtKB-KW"/>
</dbReference>
<feature type="transmembrane region" description="Helical" evidence="8">
    <location>
        <begin position="155"/>
        <end position="177"/>
    </location>
</feature>
<feature type="non-terminal residue" evidence="9">
    <location>
        <position position="245"/>
    </location>
</feature>
<feature type="non-terminal residue" evidence="9">
    <location>
        <position position="1"/>
    </location>
</feature>
<dbReference type="GO" id="GO:0005886">
    <property type="term" value="C:plasma membrane"/>
    <property type="evidence" value="ECO:0007669"/>
    <property type="project" value="UniProtKB-SubCell"/>
</dbReference>
<evidence type="ECO:0000256" key="1">
    <source>
        <dbReference type="ARBA" id="ARBA00004651"/>
    </source>
</evidence>
<name>A0A0N8PQT0_9CHLR</name>
<dbReference type="Pfam" id="PF03023">
    <property type="entry name" value="MurJ"/>
    <property type="match status" value="1"/>
</dbReference>
<keyword evidence="5" id="KW-0573">Peptidoglycan synthesis</keyword>
<keyword evidence="6 8" id="KW-1133">Transmembrane helix</keyword>
<keyword evidence="7 8" id="KW-0472">Membrane</keyword>
<evidence type="ECO:0000256" key="3">
    <source>
        <dbReference type="ARBA" id="ARBA00022692"/>
    </source>
</evidence>
<comment type="caution">
    <text evidence="9">The sequence shown here is derived from an EMBL/GenBank/DDBJ whole genome shotgun (WGS) entry which is preliminary data.</text>
</comment>
<evidence type="ECO:0000256" key="8">
    <source>
        <dbReference type="SAM" id="Phobius"/>
    </source>
</evidence>
<evidence type="ECO:0000256" key="2">
    <source>
        <dbReference type="ARBA" id="ARBA00022475"/>
    </source>
</evidence>
<dbReference type="InterPro" id="IPR051050">
    <property type="entry name" value="Lipid_II_flippase_MurJ/MviN"/>
</dbReference>
<evidence type="ECO:0000256" key="6">
    <source>
        <dbReference type="ARBA" id="ARBA00022989"/>
    </source>
</evidence>
<dbReference type="InterPro" id="IPR004268">
    <property type="entry name" value="MurJ"/>
</dbReference>
<comment type="subcellular location">
    <subcellularLocation>
        <location evidence="1">Cell membrane</location>
        <topology evidence="1">Multi-pass membrane protein</topology>
    </subcellularLocation>
</comment>
<feature type="transmembrane region" description="Helical" evidence="8">
    <location>
        <begin position="115"/>
        <end position="135"/>
    </location>
</feature>
<proteinExistence type="predicted"/>
<feature type="transmembrane region" description="Helical" evidence="8">
    <location>
        <begin position="73"/>
        <end position="94"/>
    </location>
</feature>
<evidence type="ECO:0000256" key="5">
    <source>
        <dbReference type="ARBA" id="ARBA00022984"/>
    </source>
</evidence>